<feature type="compositionally biased region" description="Polar residues" evidence="2">
    <location>
        <begin position="148"/>
        <end position="159"/>
    </location>
</feature>
<comment type="caution">
    <text evidence="3">The sequence shown here is derived from an EMBL/GenBank/DDBJ whole genome shotgun (WGS) entry which is preliminary data.</text>
</comment>
<feature type="coiled-coil region" evidence="1">
    <location>
        <begin position="4"/>
        <end position="38"/>
    </location>
</feature>
<evidence type="ECO:0000256" key="1">
    <source>
        <dbReference type="SAM" id="Coils"/>
    </source>
</evidence>
<reference evidence="3 4" key="1">
    <citation type="submission" date="2024-10" db="EMBL/GenBank/DDBJ databases">
        <title>Updated reference genomes for cyclostephanoid diatoms.</title>
        <authorList>
            <person name="Roberts W.R."/>
            <person name="Alverson A.J."/>
        </authorList>
    </citation>
    <scope>NUCLEOTIDE SEQUENCE [LARGE SCALE GENOMIC DNA]</scope>
    <source>
        <strain evidence="3 4">AJA276-08</strain>
    </source>
</reference>
<protein>
    <submittedName>
        <fullName evidence="3">Uncharacterized protein</fullName>
    </submittedName>
</protein>
<proteinExistence type="predicted"/>
<evidence type="ECO:0000313" key="3">
    <source>
        <dbReference type="EMBL" id="KAL3801323.1"/>
    </source>
</evidence>
<sequence>MRNCEVAKENAASARANLDGSREEVRAAEALLKEAMARFENVNGVEDVEVMSDESASSKQKMNSITPWGNNNCGSYYGPYKMNQNDGFDKTVKTGEWQGKNVKYIYNRGKLHMSIEEVTGIEALMKEAEEMRAKDAMSAPAPPKQRRVSVSPTTSFHSVSSTMSVNTDISQINDTALDTVAAAATTFAGEEMATVEASIKTRDGEDGEEETAVSKEQIKNTIATTTATPAISNGFNAIYAGDAAHAIDAADAFEASYDCAPSGSLVVEGCGLSELNGIFTKDESQSDGSPKYVKQGTWKGKNVEYNVCRDKSGCWWFSVVDGNKVNLYHIRAPRTREAPPENHWKVCAGGVSPAPSCRVVA</sequence>
<keyword evidence="4" id="KW-1185">Reference proteome</keyword>
<evidence type="ECO:0000313" key="4">
    <source>
        <dbReference type="Proteomes" id="UP001530315"/>
    </source>
</evidence>
<dbReference type="Proteomes" id="UP001530315">
    <property type="component" value="Unassembled WGS sequence"/>
</dbReference>
<evidence type="ECO:0000256" key="2">
    <source>
        <dbReference type="SAM" id="MobiDB-lite"/>
    </source>
</evidence>
<accession>A0ABD3QLS3</accession>
<organism evidence="3 4">
    <name type="scientific">Stephanodiscus triporus</name>
    <dbReference type="NCBI Taxonomy" id="2934178"/>
    <lineage>
        <taxon>Eukaryota</taxon>
        <taxon>Sar</taxon>
        <taxon>Stramenopiles</taxon>
        <taxon>Ochrophyta</taxon>
        <taxon>Bacillariophyta</taxon>
        <taxon>Coscinodiscophyceae</taxon>
        <taxon>Thalassiosirophycidae</taxon>
        <taxon>Stephanodiscales</taxon>
        <taxon>Stephanodiscaceae</taxon>
        <taxon>Stephanodiscus</taxon>
    </lineage>
</organism>
<dbReference type="AlphaFoldDB" id="A0ABD3QLS3"/>
<keyword evidence="1" id="KW-0175">Coiled coil</keyword>
<dbReference type="EMBL" id="JALLAZ020000192">
    <property type="protein sequence ID" value="KAL3801323.1"/>
    <property type="molecule type" value="Genomic_DNA"/>
</dbReference>
<feature type="region of interest" description="Disordered" evidence="2">
    <location>
        <begin position="136"/>
        <end position="159"/>
    </location>
</feature>
<gene>
    <name evidence="3" type="ORF">ACHAW5_002238</name>
</gene>
<name>A0ABD3QLS3_9STRA</name>